<accession>A0AAN7JH27</accession>
<reference evidence="2 3" key="1">
    <citation type="journal article" date="2023" name="Hortic Res">
        <title>Pangenome of water caltrop reveals structural variations and asymmetric subgenome divergence after allopolyploidization.</title>
        <authorList>
            <person name="Zhang X."/>
            <person name="Chen Y."/>
            <person name="Wang L."/>
            <person name="Yuan Y."/>
            <person name="Fang M."/>
            <person name="Shi L."/>
            <person name="Lu R."/>
            <person name="Comes H.P."/>
            <person name="Ma Y."/>
            <person name="Chen Y."/>
            <person name="Huang G."/>
            <person name="Zhou Y."/>
            <person name="Zheng Z."/>
            <person name="Qiu Y."/>
        </authorList>
    </citation>
    <scope>NUCLEOTIDE SEQUENCE [LARGE SCALE GENOMIC DNA]</scope>
    <source>
        <tissue evidence="2">Roots</tissue>
    </source>
</reference>
<dbReference type="Proteomes" id="UP001345219">
    <property type="component" value="Chromosome 1"/>
</dbReference>
<evidence type="ECO:0000313" key="2">
    <source>
        <dbReference type="EMBL" id="KAK4742540.1"/>
    </source>
</evidence>
<proteinExistence type="predicted"/>
<feature type="region of interest" description="Disordered" evidence="1">
    <location>
        <begin position="54"/>
        <end position="89"/>
    </location>
</feature>
<sequence length="225" mass="25117">MERNIIRASTITMARRKLRSRTEAFTELHCSYLMNSLLLSKAADSSQFSEYSSQAESSCRTDGPGWYKGPIPMQREPRPSVQSPYRAYRSSPQSYGLHEARVLSEHKKVQDGLQFTTTTPTSINQRGASQSLCKILGSAPAVVTMGTQVGARLEHPLHTSPAIGNDVADRLSDAHARSLRLQARIFTAILDTVDIFLHSCRNLRWEQRCGTGNVLLSATPKRFFF</sequence>
<dbReference type="EMBL" id="JAXIOK010000023">
    <property type="protein sequence ID" value="KAK4742540.1"/>
    <property type="molecule type" value="Genomic_DNA"/>
</dbReference>
<dbReference type="AlphaFoldDB" id="A0AAN7JH27"/>
<keyword evidence="3" id="KW-1185">Reference proteome</keyword>
<protein>
    <submittedName>
        <fullName evidence="2">Uncharacterized protein</fullName>
    </submittedName>
</protein>
<name>A0AAN7JH27_9MYRT</name>
<evidence type="ECO:0000313" key="3">
    <source>
        <dbReference type="Proteomes" id="UP001345219"/>
    </source>
</evidence>
<evidence type="ECO:0000256" key="1">
    <source>
        <dbReference type="SAM" id="MobiDB-lite"/>
    </source>
</evidence>
<comment type="caution">
    <text evidence="2">The sequence shown here is derived from an EMBL/GenBank/DDBJ whole genome shotgun (WGS) entry which is preliminary data.</text>
</comment>
<organism evidence="2 3">
    <name type="scientific">Trapa incisa</name>
    <dbReference type="NCBI Taxonomy" id="236973"/>
    <lineage>
        <taxon>Eukaryota</taxon>
        <taxon>Viridiplantae</taxon>
        <taxon>Streptophyta</taxon>
        <taxon>Embryophyta</taxon>
        <taxon>Tracheophyta</taxon>
        <taxon>Spermatophyta</taxon>
        <taxon>Magnoliopsida</taxon>
        <taxon>eudicotyledons</taxon>
        <taxon>Gunneridae</taxon>
        <taxon>Pentapetalae</taxon>
        <taxon>rosids</taxon>
        <taxon>malvids</taxon>
        <taxon>Myrtales</taxon>
        <taxon>Lythraceae</taxon>
        <taxon>Trapa</taxon>
    </lineage>
</organism>
<gene>
    <name evidence="2" type="ORF">SAY87_000541</name>
</gene>